<comment type="catalytic activity">
    <reaction evidence="1">
        <text>ATP + protein L-histidine = ADP + protein N-phospho-L-histidine.</text>
        <dbReference type="EC" id="2.7.13.3"/>
    </reaction>
</comment>
<comment type="caution">
    <text evidence="14">The sequence shown here is derived from an EMBL/GenBank/DDBJ whole genome shotgun (WGS) entry which is preliminary data.</text>
</comment>
<keyword evidence="6" id="KW-0812">Transmembrane</keyword>
<protein>
    <recommendedName>
        <fullName evidence="3">histidine kinase</fullName>
        <ecNumber evidence="3">2.7.13.3</ecNumber>
    </recommendedName>
</protein>
<dbReference type="InterPro" id="IPR004358">
    <property type="entry name" value="Sig_transdc_His_kin-like_C"/>
</dbReference>
<dbReference type="Pfam" id="PF00512">
    <property type="entry name" value="HisKA"/>
    <property type="match status" value="1"/>
</dbReference>
<evidence type="ECO:0000259" key="12">
    <source>
        <dbReference type="PROSITE" id="PS50109"/>
    </source>
</evidence>
<dbReference type="InterPro" id="IPR050428">
    <property type="entry name" value="TCS_sensor_his_kinase"/>
</dbReference>
<dbReference type="PRINTS" id="PR00344">
    <property type="entry name" value="BCTRLSENSOR"/>
</dbReference>
<feature type="compositionally biased region" description="Low complexity" evidence="11">
    <location>
        <begin position="518"/>
        <end position="542"/>
    </location>
</feature>
<dbReference type="InterPro" id="IPR003661">
    <property type="entry name" value="HisK_dim/P_dom"/>
</dbReference>
<dbReference type="Pfam" id="PF00672">
    <property type="entry name" value="HAMP"/>
    <property type="match status" value="1"/>
</dbReference>
<evidence type="ECO:0000256" key="6">
    <source>
        <dbReference type="ARBA" id="ARBA00022692"/>
    </source>
</evidence>
<dbReference type="SMART" id="SM00304">
    <property type="entry name" value="HAMP"/>
    <property type="match status" value="1"/>
</dbReference>
<evidence type="ECO:0000256" key="11">
    <source>
        <dbReference type="SAM" id="MobiDB-lite"/>
    </source>
</evidence>
<dbReference type="SMART" id="SM00388">
    <property type="entry name" value="HisKA"/>
    <property type="match status" value="1"/>
</dbReference>
<dbReference type="CDD" id="cd00082">
    <property type="entry name" value="HisKA"/>
    <property type="match status" value="1"/>
</dbReference>
<proteinExistence type="predicted"/>
<evidence type="ECO:0000256" key="4">
    <source>
        <dbReference type="ARBA" id="ARBA00022553"/>
    </source>
</evidence>
<dbReference type="Gene3D" id="3.30.565.10">
    <property type="entry name" value="Histidine kinase-like ATPase, C-terminal domain"/>
    <property type="match status" value="1"/>
</dbReference>
<evidence type="ECO:0000256" key="1">
    <source>
        <dbReference type="ARBA" id="ARBA00000085"/>
    </source>
</evidence>
<dbReference type="PROSITE" id="PS50109">
    <property type="entry name" value="HIS_KIN"/>
    <property type="match status" value="1"/>
</dbReference>
<evidence type="ECO:0000259" key="13">
    <source>
        <dbReference type="PROSITE" id="PS50885"/>
    </source>
</evidence>
<dbReference type="PANTHER" id="PTHR45436:SF5">
    <property type="entry name" value="SENSOR HISTIDINE KINASE TRCS"/>
    <property type="match status" value="1"/>
</dbReference>
<evidence type="ECO:0000256" key="7">
    <source>
        <dbReference type="ARBA" id="ARBA00022777"/>
    </source>
</evidence>
<keyword evidence="9" id="KW-0902">Two-component regulatory system</keyword>
<dbReference type="SUPFAM" id="SSF47384">
    <property type="entry name" value="Homodimeric domain of signal transducing histidine kinase"/>
    <property type="match status" value="1"/>
</dbReference>
<dbReference type="InterPro" id="IPR005467">
    <property type="entry name" value="His_kinase_dom"/>
</dbReference>
<feature type="domain" description="HAMP" evidence="13">
    <location>
        <begin position="214"/>
        <end position="276"/>
    </location>
</feature>
<dbReference type="SUPFAM" id="SSF55874">
    <property type="entry name" value="ATPase domain of HSP90 chaperone/DNA topoisomerase II/histidine kinase"/>
    <property type="match status" value="1"/>
</dbReference>
<name>A0ABS2JHD3_9ACTN</name>
<evidence type="ECO:0000313" key="14">
    <source>
        <dbReference type="EMBL" id="MBM7085922.1"/>
    </source>
</evidence>
<dbReference type="CDD" id="cd06225">
    <property type="entry name" value="HAMP"/>
    <property type="match status" value="1"/>
</dbReference>
<evidence type="ECO:0000256" key="9">
    <source>
        <dbReference type="ARBA" id="ARBA00023012"/>
    </source>
</evidence>
<dbReference type="SMART" id="SM00387">
    <property type="entry name" value="HATPase_c"/>
    <property type="match status" value="1"/>
</dbReference>
<dbReference type="EC" id="2.7.13.3" evidence="3"/>
<keyword evidence="5" id="KW-0808">Transferase</keyword>
<comment type="subcellular location">
    <subcellularLocation>
        <location evidence="2">Cell membrane</location>
    </subcellularLocation>
</comment>
<organism evidence="14 15">
    <name type="scientific">Micromonospora humidisoli</name>
    <dbReference type="NCBI Taxonomy" id="2807622"/>
    <lineage>
        <taxon>Bacteria</taxon>
        <taxon>Bacillati</taxon>
        <taxon>Actinomycetota</taxon>
        <taxon>Actinomycetes</taxon>
        <taxon>Micromonosporales</taxon>
        <taxon>Micromonosporaceae</taxon>
        <taxon>Micromonospora</taxon>
    </lineage>
</organism>
<evidence type="ECO:0000313" key="15">
    <source>
        <dbReference type="Proteomes" id="UP000809587"/>
    </source>
</evidence>
<evidence type="ECO:0000256" key="3">
    <source>
        <dbReference type="ARBA" id="ARBA00012438"/>
    </source>
</evidence>
<keyword evidence="8" id="KW-1133">Transmembrane helix</keyword>
<keyword evidence="4" id="KW-0597">Phosphoprotein</keyword>
<accession>A0ABS2JHD3</accession>
<feature type="region of interest" description="Disordered" evidence="11">
    <location>
        <begin position="73"/>
        <end position="109"/>
    </location>
</feature>
<keyword evidence="10" id="KW-0472">Membrane</keyword>
<keyword evidence="7 14" id="KW-0418">Kinase</keyword>
<keyword evidence="15" id="KW-1185">Reference proteome</keyword>
<feature type="domain" description="Histidine kinase" evidence="12">
    <location>
        <begin position="291"/>
        <end position="505"/>
    </location>
</feature>
<dbReference type="InterPro" id="IPR003660">
    <property type="entry name" value="HAMP_dom"/>
</dbReference>
<dbReference type="InterPro" id="IPR036890">
    <property type="entry name" value="HATPase_C_sf"/>
</dbReference>
<dbReference type="Proteomes" id="UP000809587">
    <property type="component" value="Unassembled WGS sequence"/>
</dbReference>
<dbReference type="EMBL" id="JAFEUO010000007">
    <property type="protein sequence ID" value="MBM7085922.1"/>
    <property type="molecule type" value="Genomic_DNA"/>
</dbReference>
<evidence type="ECO:0000256" key="5">
    <source>
        <dbReference type="ARBA" id="ARBA00022679"/>
    </source>
</evidence>
<dbReference type="PROSITE" id="PS50885">
    <property type="entry name" value="HAMP"/>
    <property type="match status" value="1"/>
</dbReference>
<dbReference type="PANTHER" id="PTHR45436">
    <property type="entry name" value="SENSOR HISTIDINE KINASE YKOH"/>
    <property type="match status" value="1"/>
</dbReference>
<reference evidence="14 15" key="1">
    <citation type="submission" date="2021-02" db="EMBL/GenBank/DDBJ databases">
        <authorList>
            <person name="Lee D.-H."/>
        </authorList>
    </citation>
    <scope>NUCLEOTIDE SEQUENCE [LARGE SCALE GENOMIC DNA]</scope>
    <source>
        <strain evidence="14 15">MMS20-R2-29</strain>
    </source>
</reference>
<dbReference type="GO" id="GO:0016301">
    <property type="term" value="F:kinase activity"/>
    <property type="evidence" value="ECO:0007669"/>
    <property type="project" value="UniProtKB-KW"/>
</dbReference>
<dbReference type="CDD" id="cd00075">
    <property type="entry name" value="HATPase"/>
    <property type="match status" value="1"/>
</dbReference>
<evidence type="ECO:0000256" key="2">
    <source>
        <dbReference type="ARBA" id="ARBA00004236"/>
    </source>
</evidence>
<feature type="region of interest" description="Disordered" evidence="11">
    <location>
        <begin position="498"/>
        <end position="548"/>
    </location>
</feature>
<dbReference type="InterPro" id="IPR036097">
    <property type="entry name" value="HisK_dim/P_sf"/>
</dbReference>
<dbReference type="Gene3D" id="1.10.287.130">
    <property type="match status" value="1"/>
</dbReference>
<dbReference type="InterPro" id="IPR003594">
    <property type="entry name" value="HATPase_dom"/>
</dbReference>
<gene>
    <name evidence="14" type="ORF">JQN84_25685</name>
</gene>
<evidence type="ECO:0000256" key="10">
    <source>
        <dbReference type="ARBA" id="ARBA00023136"/>
    </source>
</evidence>
<dbReference type="Gene3D" id="6.10.340.10">
    <property type="match status" value="1"/>
</dbReference>
<evidence type="ECO:0000256" key="8">
    <source>
        <dbReference type="ARBA" id="ARBA00022989"/>
    </source>
</evidence>
<sequence length="548" mass="57754">MSSSPRRDPVGRLRRRLAHRLAGWSLRRRLVLTVVALLALVSVGIGGLTTVALRHFLITQVDTQLVGDNRRFDTRLPWDRTPGQPRPLDQASGRQGQPDPPPTYPVGSIGMRIIPQEQPSARIRSASGTTEALTAADVAPLTRLPADSRPHTVDLGERGDYRAVARQVPGGDILVFAIPLSLVQETVWWMVVAQAGVAAAGLLVAGSLGALIVRATLRPLNRVAATAGRVAELPLDRGEVALSVRVPAADTDPRTEVGQVGAALNRMLGHVAAALAARQASETRVRQFVADASHELRTPLAAIRGYAEVARRGRDRVPPDVAHALRRVESASTRMTSLVDDLLLLARLDSGRPLATGPVDLTALVVDAVSDAHVAGPEHRWQLDLPDEAVEVPGDAVRLHQVVANLLANARVHTPPGSTVTTRLAPVPGAVEISVTDDGPGVPAELRDEVFERFARGDSSRSREHGSTGLGLAIVAAVVEAHHGTVALESRPGRTVFTVRLPDSTGPAPRDADPSTPPYSAAPSSRHSAAPALPEAGAAGPPDSTANA</sequence>
<dbReference type="Pfam" id="PF02518">
    <property type="entry name" value="HATPase_c"/>
    <property type="match status" value="1"/>
</dbReference>